<comment type="catalytic activity">
    <reaction evidence="8 9">
        <text>IMP + L-aspartate + GTP = N(6)-(1,2-dicarboxyethyl)-AMP + GDP + phosphate + 2 H(+)</text>
        <dbReference type="Rhea" id="RHEA:15753"/>
        <dbReference type="ChEBI" id="CHEBI:15378"/>
        <dbReference type="ChEBI" id="CHEBI:29991"/>
        <dbReference type="ChEBI" id="CHEBI:37565"/>
        <dbReference type="ChEBI" id="CHEBI:43474"/>
        <dbReference type="ChEBI" id="CHEBI:57567"/>
        <dbReference type="ChEBI" id="CHEBI:58053"/>
        <dbReference type="ChEBI" id="CHEBI:58189"/>
        <dbReference type="EC" id="6.3.4.4"/>
    </reaction>
</comment>
<comment type="cofactor">
    <cofactor evidence="8">
        <name>Mg(2+)</name>
        <dbReference type="ChEBI" id="CHEBI:18420"/>
    </cofactor>
    <text evidence="8">Binds 1 Mg(2+) ion per subunit.</text>
</comment>
<dbReference type="KEGG" id="fmr:Fuma_05937"/>
<dbReference type="RefSeq" id="WP_077028642.1">
    <property type="nucleotide sequence ID" value="NZ_CP017641.1"/>
</dbReference>
<keyword evidence="6 8" id="KW-0460">Magnesium</keyword>
<feature type="binding site" evidence="8">
    <location>
        <position position="13"/>
    </location>
    <ligand>
        <name>Mg(2+)</name>
        <dbReference type="ChEBI" id="CHEBI:18420"/>
    </ligand>
</feature>
<evidence type="ECO:0000256" key="6">
    <source>
        <dbReference type="ARBA" id="ARBA00022842"/>
    </source>
</evidence>
<comment type="subcellular location">
    <subcellularLocation>
        <location evidence="8">Cytoplasm</location>
    </subcellularLocation>
</comment>
<dbReference type="GO" id="GO:0005525">
    <property type="term" value="F:GTP binding"/>
    <property type="evidence" value="ECO:0007669"/>
    <property type="project" value="UniProtKB-UniRule"/>
</dbReference>
<feature type="binding site" description="in other chain" evidence="8">
    <location>
        <position position="305"/>
    </location>
    <ligand>
        <name>IMP</name>
        <dbReference type="ChEBI" id="CHEBI:58053"/>
        <note>ligand shared between dimeric partners</note>
    </ligand>
</feature>
<dbReference type="HAMAP" id="MF_00011">
    <property type="entry name" value="Adenylosucc_synth"/>
    <property type="match status" value="1"/>
</dbReference>
<dbReference type="InterPro" id="IPR042111">
    <property type="entry name" value="Adenylosuccinate_synth_dom3"/>
</dbReference>
<evidence type="ECO:0000256" key="2">
    <source>
        <dbReference type="ARBA" id="ARBA00022598"/>
    </source>
</evidence>
<proteinExistence type="inferred from homology"/>
<gene>
    <name evidence="8 10" type="primary">purA</name>
    <name evidence="10" type="ORF">Fuma_05937</name>
</gene>
<feature type="binding site" description="in other chain" evidence="8">
    <location>
        <begin position="38"/>
        <end position="41"/>
    </location>
    <ligand>
        <name>IMP</name>
        <dbReference type="ChEBI" id="CHEBI:58053"/>
        <note>ligand shared between dimeric partners</note>
    </ligand>
</feature>
<comment type="similarity">
    <text evidence="8 9">Belongs to the adenylosuccinate synthetase family.</text>
</comment>
<dbReference type="Proteomes" id="UP000187735">
    <property type="component" value="Chromosome"/>
</dbReference>
<comment type="subunit">
    <text evidence="1 8">Homodimer.</text>
</comment>
<dbReference type="UniPathway" id="UPA00075">
    <property type="reaction ID" value="UER00335"/>
</dbReference>
<evidence type="ECO:0000256" key="1">
    <source>
        <dbReference type="ARBA" id="ARBA00011738"/>
    </source>
</evidence>
<feature type="binding site" evidence="8">
    <location>
        <begin position="333"/>
        <end position="335"/>
    </location>
    <ligand>
        <name>GTP</name>
        <dbReference type="ChEBI" id="CHEBI:37565"/>
    </ligand>
</feature>
<dbReference type="SUPFAM" id="SSF52540">
    <property type="entry name" value="P-loop containing nucleoside triphosphate hydrolases"/>
    <property type="match status" value="1"/>
</dbReference>
<feature type="active site" description="Proton acceptor" evidence="8">
    <location>
        <position position="13"/>
    </location>
</feature>
<dbReference type="InterPro" id="IPR001114">
    <property type="entry name" value="Adenylosuccinate_synthetase"/>
</dbReference>
<dbReference type="FunFam" id="1.10.300.10:FF:000001">
    <property type="entry name" value="Adenylosuccinate synthetase"/>
    <property type="match status" value="1"/>
</dbReference>
<dbReference type="Gene3D" id="3.40.440.10">
    <property type="entry name" value="Adenylosuccinate Synthetase, subunit A, domain 1"/>
    <property type="match status" value="1"/>
</dbReference>
<dbReference type="OrthoDB" id="9807553at2"/>
<evidence type="ECO:0000313" key="11">
    <source>
        <dbReference type="Proteomes" id="UP000187735"/>
    </source>
</evidence>
<dbReference type="EMBL" id="CP017641">
    <property type="protein sequence ID" value="APZ96269.1"/>
    <property type="molecule type" value="Genomic_DNA"/>
</dbReference>
<feature type="binding site" evidence="8">
    <location>
        <begin position="415"/>
        <end position="417"/>
    </location>
    <ligand>
        <name>GTP</name>
        <dbReference type="ChEBI" id="CHEBI:37565"/>
    </ligand>
</feature>
<keyword evidence="7 8" id="KW-0342">GTP-binding</keyword>
<dbReference type="EC" id="6.3.4.4" evidence="8 9"/>
<evidence type="ECO:0000256" key="5">
    <source>
        <dbReference type="ARBA" id="ARBA00022755"/>
    </source>
</evidence>
<dbReference type="InterPro" id="IPR027417">
    <property type="entry name" value="P-loop_NTPase"/>
</dbReference>
<feature type="active site" description="Proton donor" evidence="8">
    <location>
        <position position="41"/>
    </location>
</feature>
<feature type="binding site" evidence="8">
    <location>
        <position position="307"/>
    </location>
    <ligand>
        <name>GTP</name>
        <dbReference type="ChEBI" id="CHEBI:37565"/>
    </ligand>
</feature>
<evidence type="ECO:0000256" key="8">
    <source>
        <dbReference type="HAMAP-Rule" id="MF_00011"/>
    </source>
</evidence>
<dbReference type="GO" id="GO:0005737">
    <property type="term" value="C:cytoplasm"/>
    <property type="evidence" value="ECO:0007669"/>
    <property type="project" value="UniProtKB-SubCell"/>
</dbReference>
<dbReference type="SMART" id="SM00788">
    <property type="entry name" value="Adenylsucc_synt"/>
    <property type="match status" value="1"/>
</dbReference>
<comment type="function">
    <text evidence="8">Plays an important role in the de novo pathway of purine nucleotide biosynthesis. Catalyzes the first committed step in the biosynthesis of AMP from IMP.</text>
</comment>
<name>A0A1P8WQD7_9PLAN</name>
<dbReference type="InterPro" id="IPR042110">
    <property type="entry name" value="Adenylosuccinate_synth_dom2"/>
</dbReference>
<keyword evidence="8" id="KW-0963">Cytoplasm</keyword>
<feature type="binding site" evidence="8">
    <location>
        <begin position="301"/>
        <end position="307"/>
    </location>
    <ligand>
        <name>substrate</name>
    </ligand>
</feature>
<keyword evidence="4 8" id="KW-0547">Nucleotide-binding</keyword>
<dbReference type="InterPro" id="IPR018220">
    <property type="entry name" value="Adenylosuccin_syn_GTP-bd"/>
</dbReference>
<feature type="binding site" description="in other chain" evidence="8">
    <location>
        <begin position="13"/>
        <end position="16"/>
    </location>
    <ligand>
        <name>IMP</name>
        <dbReference type="ChEBI" id="CHEBI:58053"/>
        <note>ligand shared between dimeric partners</note>
    </ligand>
</feature>
<keyword evidence="2 8" id="KW-0436">Ligase</keyword>
<keyword evidence="3 8" id="KW-0479">Metal-binding</keyword>
<keyword evidence="11" id="KW-1185">Reference proteome</keyword>
<dbReference type="GO" id="GO:0044208">
    <property type="term" value="P:'de novo' AMP biosynthetic process"/>
    <property type="evidence" value="ECO:0007669"/>
    <property type="project" value="UniProtKB-UniRule"/>
</dbReference>
<dbReference type="PANTHER" id="PTHR11846:SF0">
    <property type="entry name" value="ADENYLOSUCCINATE SYNTHETASE"/>
    <property type="match status" value="1"/>
</dbReference>
<feature type="binding site" evidence="8">
    <location>
        <position position="143"/>
    </location>
    <ligand>
        <name>IMP</name>
        <dbReference type="ChEBI" id="CHEBI:58053"/>
        <note>ligand shared between dimeric partners</note>
    </ligand>
</feature>
<feature type="binding site" description="in other chain" evidence="8">
    <location>
        <position position="226"/>
    </location>
    <ligand>
        <name>IMP</name>
        <dbReference type="ChEBI" id="CHEBI:58053"/>
        <note>ligand shared between dimeric partners</note>
    </ligand>
</feature>
<evidence type="ECO:0000313" key="10">
    <source>
        <dbReference type="EMBL" id="APZ96269.1"/>
    </source>
</evidence>
<dbReference type="FunFam" id="3.90.170.10:FF:000001">
    <property type="entry name" value="Adenylosuccinate synthetase"/>
    <property type="match status" value="1"/>
</dbReference>
<keyword evidence="5 8" id="KW-0658">Purine biosynthesis</keyword>
<dbReference type="AlphaFoldDB" id="A0A1P8WQD7"/>
<protein>
    <recommendedName>
        <fullName evidence="8 9">Adenylosuccinate synthetase</fullName>
        <shortName evidence="8">AMPSase</shortName>
        <shortName evidence="8">AdSS</shortName>
        <ecNumber evidence="8 9">6.3.4.4</ecNumber>
    </recommendedName>
    <alternativeName>
        <fullName evidence="8">IMP--aspartate ligase</fullName>
    </alternativeName>
</protein>
<dbReference type="GO" id="GO:0004019">
    <property type="term" value="F:adenylosuccinate synthase activity"/>
    <property type="evidence" value="ECO:0007669"/>
    <property type="project" value="UniProtKB-UniRule"/>
</dbReference>
<dbReference type="InterPro" id="IPR042109">
    <property type="entry name" value="Adenylosuccinate_synth_dom1"/>
</dbReference>
<dbReference type="GO" id="GO:0000287">
    <property type="term" value="F:magnesium ion binding"/>
    <property type="evidence" value="ECO:0007669"/>
    <property type="project" value="UniProtKB-UniRule"/>
</dbReference>
<dbReference type="CDD" id="cd03108">
    <property type="entry name" value="AdSS"/>
    <property type="match status" value="1"/>
</dbReference>
<feature type="binding site" description="in other chain" evidence="8">
    <location>
        <position position="129"/>
    </location>
    <ligand>
        <name>IMP</name>
        <dbReference type="ChEBI" id="CHEBI:58053"/>
        <note>ligand shared between dimeric partners</note>
    </ligand>
</feature>
<reference evidence="10 11" key="1">
    <citation type="journal article" date="2016" name="Front. Microbiol.">
        <title>Fuerstia marisgermanicae gen. nov., sp. nov., an Unusual Member of the Phylum Planctomycetes from the German Wadden Sea.</title>
        <authorList>
            <person name="Kohn T."/>
            <person name="Heuer A."/>
            <person name="Jogler M."/>
            <person name="Vollmers J."/>
            <person name="Boedeker C."/>
            <person name="Bunk B."/>
            <person name="Rast P."/>
            <person name="Borchert D."/>
            <person name="Glockner I."/>
            <person name="Freese H.M."/>
            <person name="Klenk H.P."/>
            <person name="Overmann J."/>
            <person name="Kaster A.K."/>
            <person name="Rohde M."/>
            <person name="Wiegand S."/>
            <person name="Jogler C."/>
        </authorList>
    </citation>
    <scope>NUCLEOTIDE SEQUENCE [LARGE SCALE GENOMIC DNA]</scope>
    <source>
        <strain evidence="10 11">NH11</strain>
    </source>
</reference>
<feature type="binding site" evidence="8">
    <location>
        <position position="40"/>
    </location>
    <ligand>
        <name>Mg(2+)</name>
        <dbReference type="ChEBI" id="CHEBI:18420"/>
    </ligand>
</feature>
<dbReference type="NCBIfam" id="NF002223">
    <property type="entry name" value="PRK01117.1"/>
    <property type="match status" value="1"/>
</dbReference>
<accession>A0A1P8WQD7</accession>
<evidence type="ECO:0000256" key="4">
    <source>
        <dbReference type="ARBA" id="ARBA00022741"/>
    </source>
</evidence>
<evidence type="ECO:0000256" key="7">
    <source>
        <dbReference type="ARBA" id="ARBA00023134"/>
    </source>
</evidence>
<dbReference type="STRING" id="1891926.Fuma_05937"/>
<evidence type="ECO:0000256" key="9">
    <source>
        <dbReference type="RuleBase" id="RU000520"/>
    </source>
</evidence>
<dbReference type="GO" id="GO:0046040">
    <property type="term" value="P:IMP metabolic process"/>
    <property type="evidence" value="ECO:0007669"/>
    <property type="project" value="TreeGrafter"/>
</dbReference>
<dbReference type="NCBIfam" id="TIGR00184">
    <property type="entry name" value="purA"/>
    <property type="match status" value="1"/>
</dbReference>
<organism evidence="10 11">
    <name type="scientific">Fuerstiella marisgermanici</name>
    <dbReference type="NCBI Taxonomy" id="1891926"/>
    <lineage>
        <taxon>Bacteria</taxon>
        <taxon>Pseudomonadati</taxon>
        <taxon>Planctomycetota</taxon>
        <taxon>Planctomycetia</taxon>
        <taxon>Planctomycetales</taxon>
        <taxon>Planctomycetaceae</taxon>
        <taxon>Fuerstiella</taxon>
    </lineage>
</organism>
<dbReference type="PROSITE" id="PS01266">
    <property type="entry name" value="ADENYLOSUCCIN_SYN_1"/>
    <property type="match status" value="1"/>
</dbReference>
<dbReference type="PANTHER" id="PTHR11846">
    <property type="entry name" value="ADENYLOSUCCINATE SYNTHETASE"/>
    <property type="match status" value="1"/>
</dbReference>
<dbReference type="Gene3D" id="3.90.170.10">
    <property type="entry name" value="Adenylosuccinate Synthetase, subunit A, domain 3"/>
    <property type="match status" value="1"/>
</dbReference>
<sequence length="427" mass="46113">MPATSVIGLQWGDEAKGKIVDLLTEKHDIVIRYQGGNNAGHTVKFGGNTYKLSLLPTGILQDHVKSVIAPGVVISPPAILKELDTLQSGGIEYGDRMMISDRAHVICPWHLLEEAAFEASRGGEAIGTTMRGIGTCYREKVGRFHAIRMGDLIDKDSFAAKVKEIVPFKQKVLNALNPDGEQMNADQIIEDYSACADRLRPMVADSTAYLLDALEAGKKLLFEGAQGSLLDVDHGTFPYVTSSNSSGCGIHSGSGVPERAIENMIGVAKAYTTRVGGGPFPTELDNDIGQKIRDAGNEYGTVTGRPRRCGWLDTVATRYSARISGVDSVVIALLDVLSGFDELFICEAYDINGTITRDMPSRCEDLAAAKPVLRRIDGWSEDITGIRNFGDLPQAAQEYVKAASELIGRQVSIVSVGPDREQTIRIA</sequence>
<dbReference type="Pfam" id="PF00709">
    <property type="entry name" value="Adenylsucc_synt"/>
    <property type="match status" value="1"/>
</dbReference>
<feature type="binding site" evidence="8">
    <location>
        <begin position="12"/>
        <end position="18"/>
    </location>
    <ligand>
        <name>GTP</name>
        <dbReference type="ChEBI" id="CHEBI:37565"/>
    </ligand>
</feature>
<feature type="binding site" description="in other chain" evidence="8">
    <location>
        <position position="241"/>
    </location>
    <ligand>
        <name>IMP</name>
        <dbReference type="ChEBI" id="CHEBI:58053"/>
        <note>ligand shared between dimeric partners</note>
    </ligand>
</feature>
<comment type="pathway">
    <text evidence="8 9">Purine metabolism; AMP biosynthesis via de novo pathway; AMP from IMP: step 1/2.</text>
</comment>
<dbReference type="Gene3D" id="1.10.300.10">
    <property type="entry name" value="Adenylosuccinate Synthetase, subunit A, domain 2"/>
    <property type="match status" value="1"/>
</dbReference>
<feature type="binding site" evidence="8">
    <location>
        <begin position="40"/>
        <end position="42"/>
    </location>
    <ligand>
        <name>GTP</name>
        <dbReference type="ChEBI" id="CHEBI:37565"/>
    </ligand>
</feature>
<evidence type="ECO:0000256" key="3">
    <source>
        <dbReference type="ARBA" id="ARBA00022723"/>
    </source>
</evidence>